<dbReference type="Proteomes" id="UP000231179">
    <property type="component" value="Chromosome"/>
</dbReference>
<keyword evidence="1" id="KW-0472">Membrane</keyword>
<feature type="transmembrane region" description="Helical" evidence="1">
    <location>
        <begin position="235"/>
        <end position="256"/>
    </location>
</feature>
<feature type="transmembrane region" description="Helical" evidence="1">
    <location>
        <begin position="262"/>
        <end position="281"/>
    </location>
</feature>
<keyword evidence="1" id="KW-0812">Transmembrane</keyword>
<dbReference type="EMBL" id="CP024870">
    <property type="protein sequence ID" value="ATX70874.1"/>
    <property type="molecule type" value="Genomic_DNA"/>
</dbReference>
<evidence type="ECO:0008006" key="4">
    <source>
        <dbReference type="Google" id="ProtNLM"/>
    </source>
</evidence>
<feature type="transmembrane region" description="Helical" evidence="1">
    <location>
        <begin position="319"/>
        <end position="339"/>
    </location>
</feature>
<dbReference type="OrthoDB" id="387949at2"/>
<organism evidence="2 3">
    <name type="scientific">Spiroplasma clarkii</name>
    <dbReference type="NCBI Taxonomy" id="2139"/>
    <lineage>
        <taxon>Bacteria</taxon>
        <taxon>Bacillati</taxon>
        <taxon>Mycoplasmatota</taxon>
        <taxon>Mollicutes</taxon>
        <taxon>Entomoplasmatales</taxon>
        <taxon>Spiroplasmataceae</taxon>
        <taxon>Spiroplasma</taxon>
    </lineage>
</organism>
<protein>
    <recommendedName>
        <fullName evidence="4">Transmembrane protein</fullName>
    </recommendedName>
</protein>
<keyword evidence="1" id="KW-1133">Transmembrane helix</keyword>
<evidence type="ECO:0000313" key="3">
    <source>
        <dbReference type="Proteomes" id="UP000231179"/>
    </source>
</evidence>
<dbReference type="AlphaFoldDB" id="A0A1Y0L0E5"/>
<reference evidence="2 3" key="1">
    <citation type="submission" date="2017-11" db="EMBL/GenBank/DDBJ databases">
        <title>Complete genome sequence of Spiroplasma clarkii CN-5 (DSM 19994).</title>
        <authorList>
            <person name="Tsai Y.-M."/>
            <person name="Chang A."/>
            <person name="Lo W.-S."/>
            <person name="Kuo C.-H."/>
        </authorList>
    </citation>
    <scope>NUCLEOTIDE SEQUENCE [LARGE SCALE GENOMIC DNA]</scope>
    <source>
        <strain evidence="2 3">CN-5</strain>
    </source>
</reference>
<feature type="transmembrane region" description="Helical" evidence="1">
    <location>
        <begin position="172"/>
        <end position="192"/>
    </location>
</feature>
<dbReference type="KEGG" id="scla:SCLARK_00834"/>
<name>A0A1Y0L0E5_9MOLU</name>
<accession>A0A1Y0L0E5</accession>
<feature type="transmembrane region" description="Helical" evidence="1">
    <location>
        <begin position="92"/>
        <end position="118"/>
    </location>
</feature>
<proteinExistence type="predicted"/>
<evidence type="ECO:0000256" key="1">
    <source>
        <dbReference type="SAM" id="Phobius"/>
    </source>
</evidence>
<dbReference type="RefSeq" id="WP_100254429.1">
    <property type="nucleotide sequence ID" value="NZ_CP015819.1"/>
</dbReference>
<keyword evidence="3" id="KW-1185">Reference proteome</keyword>
<gene>
    <name evidence="2" type="ORF">SCLAR_v1c05550</name>
</gene>
<feature type="transmembrane region" description="Helical" evidence="1">
    <location>
        <begin position="130"/>
        <end position="152"/>
    </location>
</feature>
<evidence type="ECO:0000313" key="2">
    <source>
        <dbReference type="EMBL" id="ATX70874.1"/>
    </source>
</evidence>
<feature type="transmembrane region" description="Helical" evidence="1">
    <location>
        <begin position="288"/>
        <end position="307"/>
    </location>
</feature>
<sequence>MASKSGLSDRLVMGKLGNIYTKRFLKSKNVNIVSEGDFLSRIRILCSATYLMPFQAVWICFFLYARLTVGLNIGSNAVVPAEQLWLLKEQVFVLNFFLSVQLYHIFLLAIVMIVMLNMTLGKGVTIFTSIFNALYIAEAMLYSSFIFILAWVGILQNFNSFSGFFTVITTQWIWVVMIIGAMISFAPISDLWREVNIWNREWIRIDRYRRTEDKENGFVFKTWVTPGEIKSRRGMIIAGWFSIFIASVFELMDVFANTQFLVFKYIILIFGYVVFIASFVVPYNRLSLIFYWLNQTFLLGLAIYGLVLIQGQAWQSGNWYMYCYIMLLFPWGYSFRAAIRYTWTLKDKEEIKAVVLNMFDNKDDFEKYLEQREEKQEIKESETTI</sequence>